<sequence>MSGSNDVRLSRRSVLGGLTVLGAGAGISATLIGCQELPSGLSQGRATATVASRPAAVAPGVTLVTFRAPAGHSVLDVVWSPDSQRLAYCTDGDIPDLRVCDLAARKTVLLYQDDTVDLIHVLSWFSSGTGQLSYLGVRAGPLQVLDPASGNTQALYDVFSDTGPGAFANVYVFAWSPDGKRVAVASEYCVTIREGVSGRVLVTYPTNPPPGGQPSYIVAWSPDGKTIASAGRTHAVQFWEAATGRPLHYFPELAHAIAAAWSPDGRYLAYMVGQSLLTITNAGKLQPVQTIVREVSSAREALSLSGHFLAGGGQVGPVIYPHSLAWSPDSRYLATAGQGAEVQVWEVARRRLILSYSGHRDTVLAVAWSPDGRYIASAGVDGTVQVWEAPGR</sequence>
<dbReference type="PANTHER" id="PTHR19879">
    <property type="entry name" value="TRANSCRIPTION INITIATION FACTOR TFIID"/>
    <property type="match status" value="1"/>
</dbReference>
<proteinExistence type="predicted"/>
<dbReference type="SMART" id="SM00320">
    <property type="entry name" value="WD40"/>
    <property type="match status" value="5"/>
</dbReference>
<dbReference type="InterPro" id="IPR019775">
    <property type="entry name" value="WD40_repeat_CS"/>
</dbReference>
<dbReference type="InterPro" id="IPR006311">
    <property type="entry name" value="TAT_signal"/>
</dbReference>
<organism evidence="4">
    <name type="scientific">Thermogemmatispora argillosa</name>
    <dbReference type="NCBI Taxonomy" id="2045280"/>
    <lineage>
        <taxon>Bacteria</taxon>
        <taxon>Bacillati</taxon>
        <taxon>Chloroflexota</taxon>
        <taxon>Ktedonobacteria</taxon>
        <taxon>Thermogemmatisporales</taxon>
        <taxon>Thermogemmatisporaceae</taxon>
        <taxon>Thermogemmatispora</taxon>
    </lineage>
</organism>
<dbReference type="Gene3D" id="2.130.10.10">
    <property type="entry name" value="YVTN repeat-like/Quinoprotein amine dehydrogenase"/>
    <property type="match status" value="2"/>
</dbReference>
<gene>
    <name evidence="4" type="ORF">KTA_06110</name>
</gene>
<dbReference type="EMBL" id="AP019377">
    <property type="protein sequence ID" value="BBH92412.1"/>
    <property type="molecule type" value="Genomic_DNA"/>
</dbReference>
<keyword evidence="2" id="KW-0677">Repeat</keyword>
<dbReference type="PROSITE" id="PS00678">
    <property type="entry name" value="WD_REPEATS_1"/>
    <property type="match status" value="1"/>
</dbReference>
<dbReference type="PROSITE" id="PS51318">
    <property type="entry name" value="TAT"/>
    <property type="match status" value="1"/>
</dbReference>
<keyword evidence="1 3" id="KW-0853">WD repeat</keyword>
<dbReference type="PANTHER" id="PTHR19879:SF9">
    <property type="entry name" value="TRANSCRIPTION INITIATION FACTOR TFIID SUBUNIT 5"/>
    <property type="match status" value="1"/>
</dbReference>
<dbReference type="InterPro" id="IPR011659">
    <property type="entry name" value="WD40"/>
</dbReference>
<dbReference type="Pfam" id="PF07676">
    <property type="entry name" value="PD40"/>
    <property type="match status" value="1"/>
</dbReference>
<evidence type="ECO:0000313" key="4">
    <source>
        <dbReference type="EMBL" id="BBH92412.1"/>
    </source>
</evidence>
<feature type="repeat" description="WD" evidence="3">
    <location>
        <begin position="323"/>
        <end position="355"/>
    </location>
</feature>
<accession>A0A455SZS3</accession>
<feature type="repeat" description="WD" evidence="3">
    <location>
        <begin position="218"/>
        <end position="249"/>
    </location>
</feature>
<evidence type="ECO:0000256" key="1">
    <source>
        <dbReference type="ARBA" id="ARBA00022574"/>
    </source>
</evidence>
<feature type="repeat" description="WD" evidence="3">
    <location>
        <begin position="356"/>
        <end position="392"/>
    </location>
</feature>
<dbReference type="SUPFAM" id="SSF50978">
    <property type="entry name" value="WD40 repeat-like"/>
    <property type="match status" value="1"/>
</dbReference>
<name>A0A455SZS3_9CHLR</name>
<dbReference type="PROSITE" id="PS50082">
    <property type="entry name" value="WD_REPEATS_2"/>
    <property type="match status" value="3"/>
</dbReference>
<evidence type="ECO:0000256" key="3">
    <source>
        <dbReference type="PROSITE-ProRule" id="PRU00221"/>
    </source>
</evidence>
<reference evidence="4" key="1">
    <citation type="submission" date="2018-12" db="EMBL/GenBank/DDBJ databases">
        <title>Novel natural products biosynthetic potential of the class Ktedonobacteria.</title>
        <authorList>
            <person name="Zheng Y."/>
            <person name="Saitou A."/>
            <person name="Wang C.M."/>
            <person name="Toyoda A."/>
            <person name="Minakuchi Y."/>
            <person name="Sekiguchi Y."/>
            <person name="Ueda K."/>
            <person name="Takano H."/>
            <person name="Sakai Y."/>
            <person name="Yokota A."/>
            <person name="Yabe S."/>
        </authorList>
    </citation>
    <scope>NUCLEOTIDE SEQUENCE</scope>
    <source>
        <strain evidence="4">A3-2</strain>
    </source>
</reference>
<dbReference type="Pfam" id="PF00400">
    <property type="entry name" value="WD40"/>
    <property type="match status" value="4"/>
</dbReference>
<dbReference type="PROSITE" id="PS50294">
    <property type="entry name" value="WD_REPEATS_REGION"/>
    <property type="match status" value="1"/>
</dbReference>
<dbReference type="AlphaFoldDB" id="A0A455SZS3"/>
<protein>
    <submittedName>
        <fullName evidence="4">Uncharacterized protein</fullName>
    </submittedName>
</protein>
<evidence type="ECO:0000256" key="2">
    <source>
        <dbReference type="ARBA" id="ARBA00022737"/>
    </source>
</evidence>
<dbReference type="InterPro" id="IPR001680">
    <property type="entry name" value="WD40_rpt"/>
</dbReference>
<dbReference type="InterPro" id="IPR036322">
    <property type="entry name" value="WD40_repeat_dom_sf"/>
</dbReference>
<dbReference type="InterPro" id="IPR015943">
    <property type="entry name" value="WD40/YVTN_repeat-like_dom_sf"/>
</dbReference>